<keyword evidence="3" id="KW-1185">Reference proteome</keyword>
<dbReference type="AlphaFoldDB" id="A0A0D9V4J9"/>
<dbReference type="EnsemblPlants" id="LPERR01G23700.1">
    <property type="protein sequence ID" value="LPERR01G23700.1"/>
    <property type="gene ID" value="LPERR01G23700"/>
</dbReference>
<accession>A0A0D9V4J9</accession>
<reference evidence="2 3" key="1">
    <citation type="submission" date="2012-08" db="EMBL/GenBank/DDBJ databases">
        <title>Oryza genome evolution.</title>
        <authorList>
            <person name="Wing R.A."/>
        </authorList>
    </citation>
    <scope>NUCLEOTIDE SEQUENCE</scope>
</reference>
<reference evidence="2" key="3">
    <citation type="submission" date="2015-04" db="UniProtKB">
        <authorList>
            <consortium name="EnsemblPlants"/>
        </authorList>
    </citation>
    <scope>IDENTIFICATION</scope>
</reference>
<evidence type="ECO:0000313" key="3">
    <source>
        <dbReference type="Proteomes" id="UP000032180"/>
    </source>
</evidence>
<organism evidence="2 3">
    <name type="scientific">Leersia perrieri</name>
    <dbReference type="NCBI Taxonomy" id="77586"/>
    <lineage>
        <taxon>Eukaryota</taxon>
        <taxon>Viridiplantae</taxon>
        <taxon>Streptophyta</taxon>
        <taxon>Embryophyta</taxon>
        <taxon>Tracheophyta</taxon>
        <taxon>Spermatophyta</taxon>
        <taxon>Magnoliopsida</taxon>
        <taxon>Liliopsida</taxon>
        <taxon>Poales</taxon>
        <taxon>Poaceae</taxon>
        <taxon>BOP clade</taxon>
        <taxon>Oryzoideae</taxon>
        <taxon>Oryzeae</taxon>
        <taxon>Oryzinae</taxon>
        <taxon>Leersia</taxon>
    </lineage>
</organism>
<dbReference type="Proteomes" id="UP000032180">
    <property type="component" value="Chromosome 1"/>
</dbReference>
<name>A0A0D9V4J9_9ORYZ</name>
<feature type="region of interest" description="Disordered" evidence="1">
    <location>
        <begin position="25"/>
        <end position="70"/>
    </location>
</feature>
<dbReference type="Gramene" id="LPERR01G23700.1">
    <property type="protein sequence ID" value="LPERR01G23700.1"/>
    <property type="gene ID" value="LPERR01G23700"/>
</dbReference>
<proteinExistence type="predicted"/>
<dbReference type="HOGENOM" id="CLU_1689249_0_0_1"/>
<feature type="compositionally biased region" description="Polar residues" evidence="1">
    <location>
        <begin position="40"/>
        <end position="49"/>
    </location>
</feature>
<evidence type="ECO:0000256" key="1">
    <source>
        <dbReference type="SAM" id="MobiDB-lite"/>
    </source>
</evidence>
<evidence type="ECO:0000313" key="2">
    <source>
        <dbReference type="EnsemblPlants" id="LPERR01G23700.1"/>
    </source>
</evidence>
<sequence length="156" mass="16804">MVSTARGSSERNVLTRNPWTRYRTGRYRKKARISAPDEGTPSSSATSRAALQKKSITRTEGLASARKSRRLGLERRVTSKVSVSWCLHAAGGSSTFGRRWNVMAGLAAETPARNGPVAPVLPYGGSTTTTVTARSRAAKILPSSIMETRWPMPGDG</sequence>
<protein>
    <submittedName>
        <fullName evidence="2">Uncharacterized protein</fullName>
    </submittedName>
</protein>
<reference evidence="3" key="2">
    <citation type="submission" date="2013-12" db="EMBL/GenBank/DDBJ databases">
        <authorList>
            <person name="Yu Y."/>
            <person name="Lee S."/>
            <person name="de Baynast K."/>
            <person name="Wissotski M."/>
            <person name="Liu L."/>
            <person name="Talag J."/>
            <person name="Goicoechea J."/>
            <person name="Angelova A."/>
            <person name="Jetty R."/>
            <person name="Kudrna D."/>
            <person name="Golser W."/>
            <person name="Rivera L."/>
            <person name="Zhang J."/>
            <person name="Wing R."/>
        </authorList>
    </citation>
    <scope>NUCLEOTIDE SEQUENCE</scope>
</reference>